<dbReference type="InterPro" id="IPR044751">
    <property type="entry name" value="Ion_transp-like_CBS"/>
</dbReference>
<dbReference type="SMART" id="SM01091">
    <property type="entry name" value="CorC_HlyC"/>
    <property type="match status" value="1"/>
</dbReference>
<dbReference type="Pfam" id="PF00571">
    <property type="entry name" value="CBS"/>
    <property type="match status" value="2"/>
</dbReference>
<feature type="region of interest" description="Disordered" evidence="4">
    <location>
        <begin position="284"/>
        <end position="308"/>
    </location>
</feature>
<proteinExistence type="predicted"/>
<keyword evidence="1" id="KW-0677">Repeat</keyword>
<feature type="domain" description="CBS" evidence="5">
    <location>
        <begin position="128"/>
        <end position="188"/>
    </location>
</feature>
<gene>
    <name evidence="6" type="ORF">FYJ62_09475</name>
</gene>
<evidence type="ECO:0000256" key="2">
    <source>
        <dbReference type="ARBA" id="ARBA00023122"/>
    </source>
</evidence>
<evidence type="ECO:0000256" key="3">
    <source>
        <dbReference type="PROSITE-ProRule" id="PRU00703"/>
    </source>
</evidence>
<accession>A0A6A8MG64</accession>
<dbReference type="Gene3D" id="3.30.465.10">
    <property type="match status" value="1"/>
</dbReference>
<dbReference type="InterPro" id="IPR046342">
    <property type="entry name" value="CBS_dom_sf"/>
</dbReference>
<dbReference type="InterPro" id="IPR016169">
    <property type="entry name" value="FAD-bd_PCMH_sub2"/>
</dbReference>
<dbReference type="PROSITE" id="PS51371">
    <property type="entry name" value="CBS"/>
    <property type="match status" value="1"/>
</dbReference>
<dbReference type="SUPFAM" id="SSF54631">
    <property type="entry name" value="CBS-domain pair"/>
    <property type="match status" value="1"/>
</dbReference>
<dbReference type="AlphaFoldDB" id="A0A6A8MG64"/>
<feature type="compositionally biased region" description="Basic and acidic residues" evidence="4">
    <location>
        <begin position="291"/>
        <end position="308"/>
    </location>
</feature>
<feature type="region of interest" description="Disordered" evidence="4">
    <location>
        <begin position="1"/>
        <end position="30"/>
    </location>
</feature>
<evidence type="ECO:0000256" key="4">
    <source>
        <dbReference type="SAM" id="MobiDB-lite"/>
    </source>
</evidence>
<dbReference type="PANTHER" id="PTHR43099:SF5">
    <property type="entry name" value="HLYC_CORC FAMILY TRANSPORTER"/>
    <property type="match status" value="1"/>
</dbReference>
<evidence type="ECO:0000313" key="6">
    <source>
        <dbReference type="EMBL" id="MST87831.1"/>
    </source>
</evidence>
<dbReference type="RefSeq" id="WP_154549441.1">
    <property type="nucleotide sequence ID" value="NZ_VUMX01000038.1"/>
</dbReference>
<dbReference type="GO" id="GO:0050660">
    <property type="term" value="F:flavin adenine dinucleotide binding"/>
    <property type="evidence" value="ECO:0007669"/>
    <property type="project" value="InterPro"/>
</dbReference>
<name>A0A6A8MG64_9LACO</name>
<keyword evidence="2 3" id="KW-0129">CBS domain</keyword>
<comment type="caution">
    <text evidence="6">The sequence shown here is derived from an EMBL/GenBank/DDBJ whole genome shotgun (WGS) entry which is preliminary data.</text>
</comment>
<organism evidence="6 7">
    <name type="scientific">Lactobacillus porci</name>
    <dbReference type="NCBI Taxonomy" id="2012477"/>
    <lineage>
        <taxon>Bacteria</taxon>
        <taxon>Bacillati</taxon>
        <taxon>Bacillota</taxon>
        <taxon>Bacilli</taxon>
        <taxon>Lactobacillales</taxon>
        <taxon>Lactobacillaceae</taxon>
        <taxon>Lactobacillus</taxon>
    </lineage>
</organism>
<dbReference type="Gene3D" id="3.10.580.10">
    <property type="entry name" value="CBS-domain"/>
    <property type="match status" value="1"/>
</dbReference>
<dbReference type="Proteomes" id="UP000438120">
    <property type="component" value="Unassembled WGS sequence"/>
</dbReference>
<dbReference type="EMBL" id="VUMX01000038">
    <property type="protein sequence ID" value="MST87831.1"/>
    <property type="molecule type" value="Genomic_DNA"/>
</dbReference>
<protein>
    <submittedName>
        <fullName evidence="6">CBS domain-containing protein</fullName>
    </submittedName>
</protein>
<dbReference type="CDD" id="cd04590">
    <property type="entry name" value="CBS_pair_CorC_HlyC_assoc"/>
    <property type="match status" value="1"/>
</dbReference>
<sequence>MTSDPGTGSLLDKLKSRFTSNDEQGKEELQDEADKLHAAHFLTDMEYTMIEGSMNFHDKVAREVMVPRTDAFMIDIEDDLAGNIDDILSQPYSRIPVYQQDKDNIVGVIHIRTILREARRVGFDQLTYERLLSVPLFAPETIELDQLLAQMQQSQQQIAILTDEYGGITGLVTLEDLIEEIVGDIADEVDKTEVLATKLNDYEYVVYGKMPLDDFNDQFGTDLEMEDVDTIAGYVITKLGVIPGKTEHLMVHLDNGMVLTTRRMQGSRLLTVLLTLPKGEEVFPPLQAEQEYQHENTEDRENEKEKKH</sequence>
<evidence type="ECO:0000259" key="5">
    <source>
        <dbReference type="PROSITE" id="PS51371"/>
    </source>
</evidence>
<evidence type="ECO:0000313" key="7">
    <source>
        <dbReference type="Proteomes" id="UP000438120"/>
    </source>
</evidence>
<keyword evidence="7" id="KW-1185">Reference proteome</keyword>
<dbReference type="FunFam" id="3.10.580.10:FF:000002">
    <property type="entry name" value="Magnesium/cobalt efflux protein CorC"/>
    <property type="match status" value="1"/>
</dbReference>
<dbReference type="InterPro" id="IPR005170">
    <property type="entry name" value="Transptr-assoc_dom"/>
</dbReference>
<dbReference type="PANTHER" id="PTHR43099">
    <property type="entry name" value="UPF0053 PROTEIN YRKA"/>
    <property type="match status" value="1"/>
</dbReference>
<dbReference type="InterPro" id="IPR000644">
    <property type="entry name" value="CBS_dom"/>
</dbReference>
<evidence type="ECO:0000256" key="1">
    <source>
        <dbReference type="ARBA" id="ARBA00022737"/>
    </source>
</evidence>
<dbReference type="SUPFAM" id="SSF56176">
    <property type="entry name" value="FAD-binding/transporter-associated domain-like"/>
    <property type="match status" value="1"/>
</dbReference>
<dbReference type="OrthoDB" id="9798188at2"/>
<reference evidence="6 7" key="1">
    <citation type="submission" date="2019-08" db="EMBL/GenBank/DDBJ databases">
        <title>In-depth cultivation of the pig gut microbiome towards novel bacterial diversity and tailored functional studies.</title>
        <authorList>
            <person name="Wylensek D."/>
            <person name="Hitch T.C.A."/>
            <person name="Clavel T."/>
        </authorList>
    </citation>
    <scope>NUCLEOTIDE SEQUENCE [LARGE SCALE GENOMIC DNA]</scope>
    <source>
        <strain evidence="6 7">Bifido-178-WT-2B</strain>
    </source>
</reference>
<dbReference type="Pfam" id="PF03471">
    <property type="entry name" value="CorC_HlyC"/>
    <property type="match status" value="1"/>
</dbReference>
<dbReference type="InterPro" id="IPR036318">
    <property type="entry name" value="FAD-bd_PCMH-like_sf"/>
</dbReference>
<dbReference type="InterPro" id="IPR051676">
    <property type="entry name" value="UPF0053_domain"/>
</dbReference>